<comment type="caution">
    <text evidence="1">The sequence shown here is derived from an EMBL/GenBank/DDBJ whole genome shotgun (WGS) entry which is preliminary data.</text>
</comment>
<gene>
    <name evidence="1" type="ORF">J2851_002510</name>
</gene>
<reference evidence="1 2" key="1">
    <citation type="submission" date="2021-03" db="EMBL/GenBank/DDBJ databases">
        <title>Genomic Encyclopedia of Type Strains, Phase III (KMG-III): the genomes of soil and plant-associated and newly described type strains.</title>
        <authorList>
            <person name="Whitman W."/>
        </authorList>
    </citation>
    <scope>NUCLEOTIDE SEQUENCE [LARGE SCALE GENOMIC DNA]</scope>
    <source>
        <strain evidence="1 2">IMMIB AFH-6</strain>
    </source>
</reference>
<dbReference type="EMBL" id="JAGINP010000007">
    <property type="protein sequence ID" value="MBP2292732.1"/>
    <property type="molecule type" value="Genomic_DNA"/>
</dbReference>
<keyword evidence="2" id="KW-1185">Reference proteome</keyword>
<name>A0ABS4SLA9_9PROT</name>
<dbReference type="Proteomes" id="UP000781958">
    <property type="component" value="Unassembled WGS sequence"/>
</dbReference>
<proteinExistence type="predicted"/>
<accession>A0ABS4SLA9</accession>
<protein>
    <submittedName>
        <fullName evidence="1">Uncharacterized protein</fullName>
    </submittedName>
</protein>
<dbReference type="RefSeq" id="WP_209766583.1">
    <property type="nucleotide sequence ID" value="NZ_JAGINP010000007.1"/>
</dbReference>
<evidence type="ECO:0000313" key="2">
    <source>
        <dbReference type="Proteomes" id="UP000781958"/>
    </source>
</evidence>
<evidence type="ECO:0000313" key="1">
    <source>
        <dbReference type="EMBL" id="MBP2292732.1"/>
    </source>
</evidence>
<organism evidence="1 2">
    <name type="scientific">Azospirillum rugosum</name>
    <dbReference type="NCBI Taxonomy" id="416170"/>
    <lineage>
        <taxon>Bacteria</taxon>
        <taxon>Pseudomonadati</taxon>
        <taxon>Pseudomonadota</taxon>
        <taxon>Alphaproteobacteria</taxon>
        <taxon>Rhodospirillales</taxon>
        <taxon>Azospirillaceae</taxon>
        <taxon>Azospirillum</taxon>
    </lineage>
</organism>
<sequence length="81" mass="9099">MSKTMMWDETDAKGFESECLFNEDSRSFEVMVCTSGQALCRSVSFPASIDPAQGMGEEDRLRSMMIAERLVADIERDLGDH</sequence>